<dbReference type="AlphaFoldDB" id="A0A1J8QJJ0"/>
<accession>A0A1J8QJJ0</accession>
<dbReference type="Proteomes" id="UP000183567">
    <property type="component" value="Unassembled WGS sequence"/>
</dbReference>
<organism evidence="1 2">
    <name type="scientific">Rhizopogon vesiculosus</name>
    <dbReference type="NCBI Taxonomy" id="180088"/>
    <lineage>
        <taxon>Eukaryota</taxon>
        <taxon>Fungi</taxon>
        <taxon>Dikarya</taxon>
        <taxon>Basidiomycota</taxon>
        <taxon>Agaricomycotina</taxon>
        <taxon>Agaricomycetes</taxon>
        <taxon>Agaricomycetidae</taxon>
        <taxon>Boletales</taxon>
        <taxon>Suillineae</taxon>
        <taxon>Rhizopogonaceae</taxon>
        <taxon>Rhizopogon</taxon>
    </lineage>
</organism>
<dbReference type="OrthoDB" id="2672490at2759"/>
<protein>
    <submittedName>
        <fullName evidence="1">Uncharacterized protein</fullName>
    </submittedName>
</protein>
<comment type="caution">
    <text evidence="1">The sequence shown here is derived from an EMBL/GenBank/DDBJ whole genome shotgun (WGS) entry which is preliminary data.</text>
</comment>
<sequence>MVSVLFQCDSKEARIQRWYMKKGLYDLCIDDSTQVTQLTSHEWSTIEFEAGMTIVMRIIIVEQRMVSSLSAKYECPFCKTIDTSSEPRTRSSIDCQGCGRRFQVSTTPEIIEGITQPSIDSDQETTDMDLIRNFHVKQTVRASCNFHRATFSVIMLI</sequence>
<evidence type="ECO:0000313" key="1">
    <source>
        <dbReference type="EMBL" id="OJA13584.1"/>
    </source>
</evidence>
<reference evidence="1 2" key="1">
    <citation type="submission" date="2016-03" db="EMBL/GenBank/DDBJ databases">
        <title>Comparative genomics of the ectomycorrhizal sister species Rhizopogon vinicolor and Rhizopogon vesiculosus (Basidiomycota: Boletales) reveals a divergence of the mating type B locus.</title>
        <authorList>
            <person name="Mujic A.B."/>
            <person name="Kuo A."/>
            <person name="Tritt A."/>
            <person name="Lipzen A."/>
            <person name="Chen C."/>
            <person name="Johnson J."/>
            <person name="Sharma A."/>
            <person name="Barry K."/>
            <person name="Grigoriev I.V."/>
            <person name="Spatafora J.W."/>
        </authorList>
    </citation>
    <scope>NUCLEOTIDE SEQUENCE [LARGE SCALE GENOMIC DNA]</scope>
    <source>
        <strain evidence="1 2">AM-OR11-056</strain>
    </source>
</reference>
<gene>
    <name evidence="1" type="ORF">AZE42_09877</name>
</gene>
<dbReference type="EMBL" id="LVVM01004093">
    <property type="protein sequence ID" value="OJA13584.1"/>
    <property type="molecule type" value="Genomic_DNA"/>
</dbReference>
<evidence type="ECO:0000313" key="2">
    <source>
        <dbReference type="Proteomes" id="UP000183567"/>
    </source>
</evidence>
<proteinExistence type="predicted"/>
<keyword evidence="2" id="KW-1185">Reference proteome</keyword>
<name>A0A1J8QJJ0_9AGAM</name>